<keyword evidence="2" id="KW-0233">DNA recombination</keyword>
<feature type="domain" description="Core-binding (CB)" evidence="5">
    <location>
        <begin position="1"/>
        <end position="71"/>
    </location>
</feature>
<organism evidence="6 7">
    <name type="scientific">Candidatus Enterocloster excrementipullorum</name>
    <dbReference type="NCBI Taxonomy" id="2838559"/>
    <lineage>
        <taxon>Bacteria</taxon>
        <taxon>Bacillati</taxon>
        <taxon>Bacillota</taxon>
        <taxon>Clostridia</taxon>
        <taxon>Lachnospirales</taxon>
        <taxon>Lachnospiraceae</taxon>
        <taxon>Enterocloster</taxon>
    </lineage>
</organism>
<dbReference type="AlphaFoldDB" id="A0A9D2SHD6"/>
<evidence type="ECO:0000256" key="3">
    <source>
        <dbReference type="PROSITE-ProRule" id="PRU01248"/>
    </source>
</evidence>
<dbReference type="EMBL" id="DWWT01000041">
    <property type="protein sequence ID" value="HJC06260.1"/>
    <property type="molecule type" value="Genomic_DNA"/>
</dbReference>
<protein>
    <submittedName>
        <fullName evidence="6">Tyrosine-type recombinase/integrase</fullName>
    </submittedName>
</protein>
<dbReference type="GO" id="GO:0015074">
    <property type="term" value="P:DNA integration"/>
    <property type="evidence" value="ECO:0007669"/>
    <property type="project" value="InterPro"/>
</dbReference>
<dbReference type="PROSITE" id="PS51900">
    <property type="entry name" value="CB"/>
    <property type="match status" value="1"/>
</dbReference>
<evidence type="ECO:0000259" key="4">
    <source>
        <dbReference type="PROSITE" id="PS51898"/>
    </source>
</evidence>
<dbReference type="SUPFAM" id="SSF56349">
    <property type="entry name" value="DNA breaking-rejoining enzymes"/>
    <property type="match status" value="1"/>
</dbReference>
<dbReference type="InterPro" id="IPR044068">
    <property type="entry name" value="CB"/>
</dbReference>
<dbReference type="Gene3D" id="1.10.443.10">
    <property type="entry name" value="Intergrase catalytic core"/>
    <property type="match status" value="1"/>
</dbReference>
<dbReference type="PANTHER" id="PTHR30349:SF89">
    <property type="entry name" value="INTEGRASE_RECOMBINASE"/>
    <property type="match status" value="1"/>
</dbReference>
<gene>
    <name evidence="6" type="ORF">H9704_08925</name>
</gene>
<dbReference type="InterPro" id="IPR002104">
    <property type="entry name" value="Integrase_catalytic"/>
</dbReference>
<evidence type="ECO:0000256" key="1">
    <source>
        <dbReference type="ARBA" id="ARBA00023125"/>
    </source>
</evidence>
<dbReference type="InterPro" id="IPR013762">
    <property type="entry name" value="Integrase-like_cat_sf"/>
</dbReference>
<evidence type="ECO:0000313" key="6">
    <source>
        <dbReference type="EMBL" id="HJC06260.1"/>
    </source>
</evidence>
<sequence>MREFQAYLAKRNLSGSTIVSYLFGVRSFFRHYPELTPDNLQLYKAWLLEHYQPQTVNSRIRSLNAFLRFCQKDREFRLKSLRLQQKTYLDHVISQGDYEYLIRRLKEDGELTFYFIVRFLAATGVRVSELVSLQAEDAAQGFRDIYSKGGKMRRIYIPSGLQRETLSWLASEGRKRGPLFLSHLGTRISVSGVRSQLKAFALRYHLDPQVVYPHSFRHRFAKNFIESGGDLAFLSRLLGHENIETTRIYLRRTSTEQARILDRVVDW</sequence>
<accession>A0A9D2SHD6</accession>
<dbReference type="InterPro" id="IPR011010">
    <property type="entry name" value="DNA_brk_join_enz"/>
</dbReference>
<dbReference type="Proteomes" id="UP000823910">
    <property type="component" value="Unassembled WGS sequence"/>
</dbReference>
<proteinExistence type="predicted"/>
<dbReference type="GO" id="GO:0006310">
    <property type="term" value="P:DNA recombination"/>
    <property type="evidence" value="ECO:0007669"/>
    <property type="project" value="UniProtKB-KW"/>
</dbReference>
<name>A0A9D2SHD6_9FIRM</name>
<reference evidence="6" key="2">
    <citation type="submission" date="2021-04" db="EMBL/GenBank/DDBJ databases">
        <authorList>
            <person name="Gilroy R."/>
        </authorList>
    </citation>
    <scope>NUCLEOTIDE SEQUENCE</scope>
    <source>
        <strain evidence="6">CHK180-15479</strain>
    </source>
</reference>
<reference evidence="6" key="1">
    <citation type="journal article" date="2021" name="PeerJ">
        <title>Extensive microbial diversity within the chicken gut microbiome revealed by metagenomics and culture.</title>
        <authorList>
            <person name="Gilroy R."/>
            <person name="Ravi A."/>
            <person name="Getino M."/>
            <person name="Pursley I."/>
            <person name="Horton D.L."/>
            <person name="Alikhan N.F."/>
            <person name="Baker D."/>
            <person name="Gharbi K."/>
            <person name="Hall N."/>
            <person name="Watson M."/>
            <person name="Adriaenssens E.M."/>
            <person name="Foster-Nyarko E."/>
            <person name="Jarju S."/>
            <person name="Secka A."/>
            <person name="Antonio M."/>
            <person name="Oren A."/>
            <person name="Chaudhuri R.R."/>
            <person name="La Ragione R."/>
            <person name="Hildebrand F."/>
            <person name="Pallen M.J."/>
        </authorList>
    </citation>
    <scope>NUCLEOTIDE SEQUENCE</scope>
    <source>
        <strain evidence="6">CHK180-15479</strain>
    </source>
</reference>
<evidence type="ECO:0000259" key="5">
    <source>
        <dbReference type="PROSITE" id="PS51900"/>
    </source>
</evidence>
<dbReference type="GO" id="GO:0003677">
    <property type="term" value="F:DNA binding"/>
    <property type="evidence" value="ECO:0007669"/>
    <property type="project" value="UniProtKB-UniRule"/>
</dbReference>
<dbReference type="Gene3D" id="1.10.150.130">
    <property type="match status" value="1"/>
</dbReference>
<dbReference type="PANTHER" id="PTHR30349">
    <property type="entry name" value="PHAGE INTEGRASE-RELATED"/>
    <property type="match status" value="1"/>
</dbReference>
<dbReference type="PROSITE" id="PS51898">
    <property type="entry name" value="TYR_RECOMBINASE"/>
    <property type="match status" value="1"/>
</dbReference>
<dbReference type="Pfam" id="PF00589">
    <property type="entry name" value="Phage_integrase"/>
    <property type="match status" value="1"/>
</dbReference>
<keyword evidence="1 3" id="KW-0238">DNA-binding</keyword>
<comment type="caution">
    <text evidence="6">The sequence shown here is derived from an EMBL/GenBank/DDBJ whole genome shotgun (WGS) entry which is preliminary data.</text>
</comment>
<evidence type="ECO:0000313" key="7">
    <source>
        <dbReference type="Proteomes" id="UP000823910"/>
    </source>
</evidence>
<dbReference type="InterPro" id="IPR050090">
    <property type="entry name" value="Tyrosine_recombinase_XerCD"/>
</dbReference>
<dbReference type="InterPro" id="IPR010998">
    <property type="entry name" value="Integrase_recombinase_N"/>
</dbReference>
<evidence type="ECO:0000256" key="2">
    <source>
        <dbReference type="ARBA" id="ARBA00023172"/>
    </source>
</evidence>
<feature type="domain" description="Tyr recombinase" evidence="4">
    <location>
        <begin position="88"/>
        <end position="262"/>
    </location>
</feature>